<feature type="transmembrane region" description="Helical" evidence="1">
    <location>
        <begin position="267"/>
        <end position="299"/>
    </location>
</feature>
<evidence type="ECO:0000313" key="3">
    <source>
        <dbReference type="Proteomes" id="UP000061665"/>
    </source>
</evidence>
<gene>
    <name evidence="2" type="ORF">WJ53_09305</name>
</gene>
<evidence type="ECO:0000313" key="2">
    <source>
        <dbReference type="EMBL" id="KVM28642.1"/>
    </source>
</evidence>
<accession>A0AB73FYL8</accession>
<keyword evidence="1" id="KW-1133">Transmembrane helix</keyword>
<dbReference type="EMBL" id="LOZE01000083">
    <property type="protein sequence ID" value="KVM28642.1"/>
    <property type="molecule type" value="Genomic_DNA"/>
</dbReference>
<feature type="transmembrane region" description="Helical" evidence="1">
    <location>
        <begin position="52"/>
        <end position="71"/>
    </location>
</feature>
<protein>
    <recommendedName>
        <fullName evidence="4">DoxX family protein</fullName>
    </recommendedName>
</protein>
<organism evidence="2 3">
    <name type="scientific">Burkholderia ubonensis</name>
    <dbReference type="NCBI Taxonomy" id="101571"/>
    <lineage>
        <taxon>Bacteria</taxon>
        <taxon>Pseudomonadati</taxon>
        <taxon>Pseudomonadota</taxon>
        <taxon>Betaproteobacteria</taxon>
        <taxon>Burkholderiales</taxon>
        <taxon>Burkholderiaceae</taxon>
        <taxon>Burkholderia</taxon>
        <taxon>Burkholderia cepacia complex</taxon>
    </lineage>
</organism>
<evidence type="ECO:0008006" key="4">
    <source>
        <dbReference type="Google" id="ProtNLM"/>
    </source>
</evidence>
<keyword evidence="1" id="KW-0812">Transmembrane</keyword>
<evidence type="ECO:0000256" key="1">
    <source>
        <dbReference type="SAM" id="Phobius"/>
    </source>
</evidence>
<feature type="transmembrane region" description="Helical" evidence="1">
    <location>
        <begin position="167"/>
        <end position="186"/>
    </location>
</feature>
<dbReference type="AlphaFoldDB" id="A0AB73FYL8"/>
<name>A0AB73FYL8_9BURK</name>
<feature type="transmembrane region" description="Helical" evidence="1">
    <location>
        <begin position="314"/>
        <end position="331"/>
    </location>
</feature>
<proteinExistence type="predicted"/>
<dbReference type="Proteomes" id="UP000061665">
    <property type="component" value="Unassembled WGS sequence"/>
</dbReference>
<sequence>MIIGKQRPAILAILLAPLIAALPLSAHGHVKWFTEYDVKTKPLELTNLATSPLFMTLFAISFVAVLAVIAIDRRLTMPSSIARLERAGECYASRFMRAATAVFFLSLQLTSLDVLLTPELASVSPFVTTMHYAIVVLMLFNATAWLGGVGIVVLYAMGIGQYGLFHMLDYVIFVGIAAFLILASTFHGKHVVRALTILRLATAFTLLWGAIEKFAYPAGFHQLFDEYPYLSFGLDRTFFLWSAGFVEFVCAYLLVAGRLSAKGSCAILLFFFGIAVIPFGMVDAIGHCMFAASLIVLLFTRNETGSTLCTIKNIGRFVGSVMAMFASYYTLQTALV</sequence>
<feature type="transmembrane region" description="Helical" evidence="1">
    <location>
        <begin position="238"/>
        <end position="255"/>
    </location>
</feature>
<reference evidence="2 3" key="1">
    <citation type="submission" date="2015-11" db="EMBL/GenBank/DDBJ databases">
        <title>Expanding the genomic diversity of Burkholderia species for the development of highly accurate diagnostics.</title>
        <authorList>
            <person name="Sahl J."/>
            <person name="Keim P."/>
            <person name="Wagner D."/>
        </authorList>
    </citation>
    <scope>NUCLEOTIDE SEQUENCE [LARGE SCALE GENOMIC DNA]</scope>
    <source>
        <strain evidence="2 3">MSMB2058</strain>
    </source>
</reference>
<feature type="transmembrane region" description="Helical" evidence="1">
    <location>
        <begin position="130"/>
        <end position="155"/>
    </location>
</feature>
<comment type="caution">
    <text evidence="2">The sequence shown here is derived from an EMBL/GenBank/DDBJ whole genome shotgun (WGS) entry which is preliminary data.</text>
</comment>
<keyword evidence="1" id="KW-0472">Membrane</keyword>